<feature type="region of interest" description="Disordered" evidence="1">
    <location>
        <begin position="109"/>
        <end position="135"/>
    </location>
</feature>
<feature type="compositionally biased region" description="Polar residues" evidence="1">
    <location>
        <begin position="37"/>
        <end position="53"/>
    </location>
</feature>
<dbReference type="InterPro" id="IPR042201">
    <property type="entry name" value="FH2_Formin_sf"/>
</dbReference>
<protein>
    <recommendedName>
        <fullName evidence="2">FH2 domain-containing protein</fullName>
    </recommendedName>
</protein>
<sequence>MGKYERMKKLGMPTASIINRMRMDGVDSSIIEEWSGVGSTSKESQNKNVSAESSDIMAIKPKSSTMKPFHWTKFTKIQAENTLWKESEKTITHYKIDYTLLEEKFARVKDEKQVPTQETEQKQDTPKEADAEKID</sequence>
<keyword evidence="4" id="KW-1185">Reference proteome</keyword>
<accession>X6MZ85</accession>
<dbReference type="Proteomes" id="UP000023152">
    <property type="component" value="Unassembled WGS sequence"/>
</dbReference>
<name>X6MZ85_RETFI</name>
<dbReference type="EMBL" id="ASPP01013759">
    <property type="protein sequence ID" value="ETO19350.1"/>
    <property type="molecule type" value="Genomic_DNA"/>
</dbReference>
<reference evidence="3 4" key="1">
    <citation type="journal article" date="2013" name="Curr. Biol.">
        <title>The Genome of the Foraminiferan Reticulomyxa filosa.</title>
        <authorList>
            <person name="Glockner G."/>
            <person name="Hulsmann N."/>
            <person name="Schleicher M."/>
            <person name="Noegel A.A."/>
            <person name="Eichinger L."/>
            <person name="Gallinger C."/>
            <person name="Pawlowski J."/>
            <person name="Sierra R."/>
            <person name="Euteneuer U."/>
            <person name="Pillet L."/>
            <person name="Moustafa A."/>
            <person name="Platzer M."/>
            <person name="Groth M."/>
            <person name="Szafranski K."/>
            <person name="Schliwa M."/>
        </authorList>
    </citation>
    <scope>NUCLEOTIDE SEQUENCE [LARGE SCALE GENOMIC DNA]</scope>
</reference>
<dbReference type="PROSITE" id="PS51444">
    <property type="entry name" value="FH2"/>
    <property type="match status" value="1"/>
</dbReference>
<organism evidence="3 4">
    <name type="scientific">Reticulomyxa filosa</name>
    <dbReference type="NCBI Taxonomy" id="46433"/>
    <lineage>
        <taxon>Eukaryota</taxon>
        <taxon>Sar</taxon>
        <taxon>Rhizaria</taxon>
        <taxon>Retaria</taxon>
        <taxon>Foraminifera</taxon>
        <taxon>Monothalamids</taxon>
        <taxon>Reticulomyxidae</taxon>
        <taxon>Reticulomyxa</taxon>
    </lineage>
</organism>
<dbReference type="AlphaFoldDB" id="X6MZ85"/>
<feature type="region of interest" description="Disordered" evidence="1">
    <location>
        <begin position="35"/>
        <end position="61"/>
    </location>
</feature>
<feature type="domain" description="FH2" evidence="2">
    <location>
        <begin position="56"/>
        <end position="135"/>
    </location>
</feature>
<gene>
    <name evidence="3" type="ORF">RFI_17880</name>
</gene>
<dbReference type="InterPro" id="IPR015425">
    <property type="entry name" value="FH2_Formin"/>
</dbReference>
<evidence type="ECO:0000313" key="4">
    <source>
        <dbReference type="Proteomes" id="UP000023152"/>
    </source>
</evidence>
<evidence type="ECO:0000313" key="3">
    <source>
        <dbReference type="EMBL" id="ETO19350.1"/>
    </source>
</evidence>
<comment type="caution">
    <text evidence="3">The sequence shown here is derived from an EMBL/GenBank/DDBJ whole genome shotgun (WGS) entry which is preliminary data.</text>
</comment>
<evidence type="ECO:0000259" key="2">
    <source>
        <dbReference type="PROSITE" id="PS51444"/>
    </source>
</evidence>
<dbReference type="Gene3D" id="1.20.58.2220">
    <property type="entry name" value="Formin, FH2 domain"/>
    <property type="match status" value="1"/>
</dbReference>
<proteinExistence type="predicted"/>
<evidence type="ECO:0000256" key="1">
    <source>
        <dbReference type="SAM" id="MobiDB-lite"/>
    </source>
</evidence>
<feature type="non-terminal residue" evidence="3">
    <location>
        <position position="135"/>
    </location>
</feature>